<dbReference type="GO" id="GO:0043252">
    <property type="term" value="P:sodium-independent organic anion transport"/>
    <property type="evidence" value="ECO:0007669"/>
    <property type="project" value="TreeGrafter"/>
</dbReference>
<name>A0A9N9WKY4_9NEOP</name>
<feature type="transmembrane region" description="Helical" evidence="8">
    <location>
        <begin position="297"/>
        <end position="319"/>
    </location>
</feature>
<dbReference type="SUPFAM" id="SSF100895">
    <property type="entry name" value="Kazal-type serine protease inhibitors"/>
    <property type="match status" value="1"/>
</dbReference>
<proteinExistence type="inferred from homology"/>
<keyword evidence="6 8" id="KW-0472">Membrane</keyword>
<reference evidence="12" key="2">
    <citation type="submission" date="2022-10" db="EMBL/GenBank/DDBJ databases">
        <authorList>
            <consortium name="ENA_rothamsted_submissions"/>
            <consortium name="culmorum"/>
            <person name="King R."/>
        </authorList>
    </citation>
    <scope>NUCLEOTIDE SEQUENCE</scope>
</reference>
<dbReference type="GO" id="GO:0016323">
    <property type="term" value="C:basolateral plasma membrane"/>
    <property type="evidence" value="ECO:0007669"/>
    <property type="project" value="TreeGrafter"/>
</dbReference>
<dbReference type="SUPFAM" id="SSF103473">
    <property type="entry name" value="MFS general substrate transporter"/>
    <property type="match status" value="2"/>
</dbReference>
<evidence type="ECO:0000256" key="1">
    <source>
        <dbReference type="ARBA" id="ARBA00004651"/>
    </source>
</evidence>
<evidence type="ECO:0000259" key="11">
    <source>
        <dbReference type="PROSITE" id="PS51465"/>
    </source>
</evidence>
<dbReference type="Pfam" id="PF03137">
    <property type="entry name" value="OATP"/>
    <property type="match status" value="1"/>
</dbReference>
<organism evidence="12 13">
    <name type="scientific">Diatraea saccharalis</name>
    <name type="common">sugarcane borer</name>
    <dbReference type="NCBI Taxonomy" id="40085"/>
    <lineage>
        <taxon>Eukaryota</taxon>
        <taxon>Metazoa</taxon>
        <taxon>Ecdysozoa</taxon>
        <taxon>Arthropoda</taxon>
        <taxon>Hexapoda</taxon>
        <taxon>Insecta</taxon>
        <taxon>Pterygota</taxon>
        <taxon>Neoptera</taxon>
        <taxon>Endopterygota</taxon>
        <taxon>Lepidoptera</taxon>
        <taxon>Glossata</taxon>
        <taxon>Ditrysia</taxon>
        <taxon>Pyraloidea</taxon>
        <taxon>Crambidae</taxon>
        <taxon>Crambinae</taxon>
        <taxon>Diatraea</taxon>
    </lineage>
</organism>
<comment type="subcellular location">
    <subcellularLocation>
        <location evidence="1 8">Cell membrane</location>
        <topology evidence="1 8">Multi-pass membrane protein</topology>
    </subcellularLocation>
</comment>
<keyword evidence="5 8" id="KW-1133">Transmembrane helix</keyword>
<keyword evidence="4 8" id="KW-0812">Transmembrane</keyword>
<feature type="domain" description="Kazal-like" evidence="11">
    <location>
        <begin position="479"/>
        <end position="534"/>
    </location>
</feature>
<dbReference type="OrthoDB" id="5062115at2759"/>
<keyword evidence="3" id="KW-1003">Cell membrane</keyword>
<dbReference type="InterPro" id="IPR020846">
    <property type="entry name" value="MFS_dom"/>
</dbReference>
<dbReference type="PANTHER" id="PTHR11388:SF100">
    <property type="entry name" value="SOLUTE CARRIER ORGANIC ANION TRANSPORTER FAMILY MEMBER 4A1"/>
    <property type="match status" value="1"/>
</dbReference>
<protein>
    <recommendedName>
        <fullName evidence="8">Solute carrier organic anion transporter family member</fullName>
    </recommendedName>
</protein>
<dbReference type="InterPro" id="IPR036058">
    <property type="entry name" value="Kazal_dom_sf"/>
</dbReference>
<keyword evidence="13" id="KW-1185">Reference proteome</keyword>
<accession>A0A9N9WKY4</accession>
<dbReference type="Gene3D" id="1.20.1250.20">
    <property type="entry name" value="MFS general substrate transporter like domains"/>
    <property type="match status" value="1"/>
</dbReference>
<evidence type="ECO:0000313" key="12">
    <source>
        <dbReference type="EMBL" id="CAG9796849.1"/>
    </source>
</evidence>
<feature type="transmembrane region" description="Helical" evidence="8">
    <location>
        <begin position="569"/>
        <end position="592"/>
    </location>
</feature>
<dbReference type="AlphaFoldDB" id="A0A9N9WKY4"/>
<evidence type="ECO:0000256" key="4">
    <source>
        <dbReference type="ARBA" id="ARBA00022692"/>
    </source>
</evidence>
<feature type="transmembrane region" description="Helical" evidence="8">
    <location>
        <begin position="436"/>
        <end position="456"/>
    </location>
</feature>
<feature type="region of interest" description="Disordered" evidence="9">
    <location>
        <begin position="28"/>
        <end position="48"/>
    </location>
</feature>
<feature type="transmembrane region" description="Helical" evidence="8">
    <location>
        <begin position="659"/>
        <end position="682"/>
    </location>
</feature>
<dbReference type="InterPro" id="IPR004156">
    <property type="entry name" value="OATP"/>
</dbReference>
<gene>
    <name evidence="12" type="ORF">DIATSA_LOCUS14001</name>
</gene>
<keyword evidence="7" id="KW-1015">Disulfide bond</keyword>
<evidence type="ECO:0000256" key="5">
    <source>
        <dbReference type="ARBA" id="ARBA00022989"/>
    </source>
</evidence>
<dbReference type="InterPro" id="IPR036259">
    <property type="entry name" value="MFS_trans_sf"/>
</dbReference>
<dbReference type="PROSITE" id="PS50850">
    <property type="entry name" value="MFS"/>
    <property type="match status" value="1"/>
</dbReference>
<comment type="similarity">
    <text evidence="2 8">Belongs to the organo anion transporter (TC 2.A.60) family.</text>
</comment>
<evidence type="ECO:0000256" key="9">
    <source>
        <dbReference type="SAM" id="MobiDB-lite"/>
    </source>
</evidence>
<feature type="transmembrane region" description="Helical" evidence="8">
    <location>
        <begin position="82"/>
        <end position="102"/>
    </location>
</feature>
<feature type="domain" description="Major facilitator superfamily (MFS) profile" evidence="10">
    <location>
        <begin position="83"/>
        <end position="682"/>
    </location>
</feature>
<evidence type="ECO:0000256" key="8">
    <source>
        <dbReference type="RuleBase" id="RU362056"/>
    </source>
</evidence>
<evidence type="ECO:0000256" key="6">
    <source>
        <dbReference type="ARBA" id="ARBA00023136"/>
    </source>
</evidence>
<dbReference type="PANTHER" id="PTHR11388">
    <property type="entry name" value="ORGANIC ANION TRANSPORTER"/>
    <property type="match status" value="1"/>
</dbReference>
<dbReference type="InterPro" id="IPR002350">
    <property type="entry name" value="Kazal_dom"/>
</dbReference>
<keyword evidence="8" id="KW-0406">Ion transport</keyword>
<evidence type="ECO:0000313" key="13">
    <source>
        <dbReference type="Proteomes" id="UP001153714"/>
    </source>
</evidence>
<dbReference type="EMBL" id="OU893340">
    <property type="protein sequence ID" value="CAG9796849.1"/>
    <property type="molecule type" value="Genomic_DNA"/>
</dbReference>
<evidence type="ECO:0000259" key="10">
    <source>
        <dbReference type="PROSITE" id="PS50850"/>
    </source>
</evidence>
<dbReference type="GO" id="GO:0015347">
    <property type="term" value="F:sodium-independent organic anion transmembrane transporter activity"/>
    <property type="evidence" value="ECO:0007669"/>
    <property type="project" value="TreeGrafter"/>
</dbReference>
<dbReference type="NCBIfam" id="TIGR00805">
    <property type="entry name" value="oat"/>
    <property type="match status" value="1"/>
</dbReference>
<feature type="transmembrane region" description="Helical" evidence="8">
    <location>
        <begin position="366"/>
        <end position="388"/>
    </location>
</feature>
<feature type="transmembrane region" description="Helical" evidence="8">
    <location>
        <begin position="613"/>
        <end position="631"/>
    </location>
</feature>
<feature type="transmembrane region" description="Helical" evidence="8">
    <location>
        <begin position="209"/>
        <end position="235"/>
    </location>
</feature>
<evidence type="ECO:0000256" key="7">
    <source>
        <dbReference type="ARBA" id="ARBA00023157"/>
    </source>
</evidence>
<evidence type="ECO:0000256" key="3">
    <source>
        <dbReference type="ARBA" id="ARBA00022475"/>
    </source>
</evidence>
<evidence type="ECO:0000256" key="2">
    <source>
        <dbReference type="ARBA" id="ARBA00009657"/>
    </source>
</evidence>
<feature type="transmembrane region" description="Helical" evidence="8">
    <location>
        <begin position="122"/>
        <end position="141"/>
    </location>
</feature>
<dbReference type="Pfam" id="PF07648">
    <property type="entry name" value="Kazal_2"/>
    <property type="match status" value="1"/>
</dbReference>
<feature type="transmembrane region" description="Helical" evidence="8">
    <location>
        <begin position="247"/>
        <end position="267"/>
    </location>
</feature>
<dbReference type="GO" id="GO:0006811">
    <property type="term" value="P:monoatomic ion transport"/>
    <property type="evidence" value="ECO:0007669"/>
    <property type="project" value="UniProtKB-KW"/>
</dbReference>
<dbReference type="CDD" id="cd17403">
    <property type="entry name" value="MFS_SLCO4_OATP4"/>
    <property type="match status" value="1"/>
</dbReference>
<dbReference type="PROSITE" id="PS51465">
    <property type="entry name" value="KAZAL_2"/>
    <property type="match status" value="1"/>
</dbReference>
<dbReference type="Proteomes" id="UP001153714">
    <property type="component" value="Chromosome 9"/>
</dbReference>
<feature type="transmembrane region" description="Helical" evidence="8">
    <location>
        <begin position="400"/>
        <end position="424"/>
    </location>
</feature>
<reference evidence="12" key="1">
    <citation type="submission" date="2021-12" db="EMBL/GenBank/DDBJ databases">
        <authorList>
            <person name="King R."/>
        </authorList>
    </citation>
    <scope>NUCLEOTIDE SEQUENCE</scope>
</reference>
<sequence>MSSSEGGCVNKAFEGADDGFHTIDLRTSRRDGGSDRLQLPGPGEETDVTDGVDAVTVKHRTLECGWGMFRPKWLQRFRTAKWALFWLCWAGAIQGMVVNGFVNVVITTIEKRFGLRSMQTGVIAGGYDMASFVCLAPVTYLGGRSSASKPRWLGLGVVLMGAGSLLFALPHFLVSPYRIAGEEPDDLCANQTMSSQRCQGDVSSEGGSWAVVIFVAAQLLHGAGATPLFTLGVTYIDENVSKKMSSVYLGVYYTMAVVGPALGYVLGGQMLKIYTDFVTVDSNALGITPGSSVWIGAWWVGFILSALLCLVVALPLLAFPYELPGADEIRASKVSEAHEGAASKSAAFSALHELPRAAAALLKNPTFLFLNLAGASEGMLISGFAAFLPKLMENQFSVSASQAALLLGVITVPAGGGGTFIGGWLVKRWRLTCAGIIKLCVAATVLAGAFTFSFVLTCDDYPFAGVTVKYNSPAIPGADRLTATCNAACGCTEARFSPVCAADGVVYYSACHAGCTRRLHDAAPHLYADCACVTPPQGTALPVYQLEGAANSSIPYEAINNICSTECPYLWLFVFLAFCVMLFTFLATMPALSATLRCVREDQRSFALGIQWIKVRLLGTIPAPLLFGFLIDLSCSLWDKSCGTTGACLLYDNVNMSRYMLALALVGKFCSVLFFFLAWWFYRPPGGRNGNAVVPSIDLVVCNEKPNNGNIANGNISNGNPGRIGNGYCNAALECSDHL</sequence>
<feature type="transmembrane region" description="Helical" evidence="8">
    <location>
        <begin position="153"/>
        <end position="174"/>
    </location>
</feature>
<keyword evidence="8" id="KW-0813">Transport</keyword>